<proteinExistence type="predicted"/>
<dbReference type="OrthoDB" id="192249at2"/>
<dbReference type="AlphaFoldDB" id="A0A494VR26"/>
<keyword evidence="2" id="KW-1185">Reference proteome</keyword>
<organism evidence="1 2">
    <name type="scientific">Mucilaginibacter celer</name>
    <dbReference type="NCBI Taxonomy" id="2305508"/>
    <lineage>
        <taxon>Bacteria</taxon>
        <taxon>Pseudomonadati</taxon>
        <taxon>Bacteroidota</taxon>
        <taxon>Sphingobacteriia</taxon>
        <taxon>Sphingobacteriales</taxon>
        <taxon>Sphingobacteriaceae</taxon>
        <taxon>Mucilaginibacter</taxon>
    </lineage>
</organism>
<name>A0A494VR26_9SPHI</name>
<dbReference type="Proteomes" id="UP000270046">
    <property type="component" value="Chromosome"/>
</dbReference>
<sequence>MELSGPQWVGRYPTSKSISDLTSPFKENLQAFYDALIKAGATVKISATLRPKQRAFLMHTSFDIAKKTIKPQDAPKLEGVDINWVHASADESVKAAQQMVDGYGIVFRPAYPTKHSTGTAIDMNVSWTGVLKIKLADGTEKVISSTPRDNSNHDLHVAANTYNVHKLVTDAPHWSDNGH</sequence>
<reference evidence="1 2" key="1">
    <citation type="submission" date="2018-10" db="EMBL/GenBank/DDBJ databases">
        <title>Genome sequencing of Mucilaginibacter sp. HYN0043.</title>
        <authorList>
            <person name="Kim M."/>
            <person name="Yi H."/>
        </authorList>
    </citation>
    <scope>NUCLEOTIDE SEQUENCE [LARGE SCALE GENOMIC DNA]</scope>
    <source>
        <strain evidence="1 2">HYN0043</strain>
    </source>
</reference>
<dbReference type="RefSeq" id="WP_119410080.1">
    <property type="nucleotide sequence ID" value="NZ_CP032869.1"/>
</dbReference>
<gene>
    <name evidence="1" type="ORF">HYN43_014760</name>
</gene>
<evidence type="ECO:0000313" key="1">
    <source>
        <dbReference type="EMBL" id="AYL96481.1"/>
    </source>
</evidence>
<evidence type="ECO:0000313" key="2">
    <source>
        <dbReference type="Proteomes" id="UP000270046"/>
    </source>
</evidence>
<dbReference type="EMBL" id="CP032869">
    <property type="protein sequence ID" value="AYL96481.1"/>
    <property type="molecule type" value="Genomic_DNA"/>
</dbReference>
<accession>A0A494VR26</accession>
<dbReference type="KEGG" id="muh:HYN43_014760"/>
<protein>
    <submittedName>
        <fullName evidence="1">Peptidoglycan-binding domain-containing protein</fullName>
    </submittedName>
</protein>